<dbReference type="PATRIC" id="fig|1333534.5.peg.2761"/>
<organism evidence="1 2">
    <name type="scientific">Paenibacillus durus ATCC 35681</name>
    <dbReference type="NCBI Taxonomy" id="1333534"/>
    <lineage>
        <taxon>Bacteria</taxon>
        <taxon>Bacillati</taxon>
        <taxon>Bacillota</taxon>
        <taxon>Bacilli</taxon>
        <taxon>Bacillales</taxon>
        <taxon>Paenibacillaceae</taxon>
        <taxon>Paenibacillus</taxon>
    </lineage>
</organism>
<name>A0A0F7FGF7_PAEDU</name>
<reference evidence="1 2" key="1">
    <citation type="submission" date="2015-03" db="EMBL/GenBank/DDBJ databases">
        <authorList>
            <person name="Abdul Halim M."/>
        </authorList>
    </citation>
    <scope>NUCLEOTIDE SEQUENCE [LARGE SCALE GENOMIC DNA]</scope>
    <source>
        <strain evidence="1 2">ATCC 35681</strain>
    </source>
</reference>
<evidence type="ECO:0000313" key="2">
    <source>
        <dbReference type="Proteomes" id="UP000034189"/>
    </source>
</evidence>
<dbReference type="AlphaFoldDB" id="A0A0F7FGF7"/>
<gene>
    <name evidence="1" type="ORF">VK70_12500</name>
</gene>
<protein>
    <submittedName>
        <fullName evidence="1">Uncharacterized protein</fullName>
    </submittedName>
</protein>
<dbReference type="HOGENOM" id="CLU_126447_1_0_9"/>
<sequence>MLTQDERMKSFDKQTLNHDELRKWAKASENPKESIFSLYVDGDCEYKDWMDRPIPMVSDELKNIFEIYQPNINWKLVVLANVRQLTQKLYWVPKLNQVDCLSQQSEWHKNGILKKMVIDREAIRTYKICNVRGSLAQETIVDLDVAECLLKFNMSGFRLQQVETEQSR</sequence>
<dbReference type="Proteomes" id="UP000034189">
    <property type="component" value="Chromosome"/>
</dbReference>
<evidence type="ECO:0000313" key="1">
    <source>
        <dbReference type="EMBL" id="AKG37732.1"/>
    </source>
</evidence>
<dbReference type="EMBL" id="CP011114">
    <property type="protein sequence ID" value="AKG37732.1"/>
    <property type="molecule type" value="Genomic_DNA"/>
</dbReference>
<reference evidence="1 2" key="2">
    <citation type="journal article" date="2016" name="Genome Announc.">
        <title>Genome Sequence of a Gram-Positive Diazotroph, Paenibacillus durus Type Strain ATCC 35681.</title>
        <authorList>
            <person name="Halim M.A."/>
            <person name="Rahman A.Y."/>
            <person name="Sim K.S."/>
            <person name="Yam H.C."/>
            <person name="Rahim A.A."/>
            <person name="Ghazali A.H."/>
            <person name="Najimudin N."/>
        </authorList>
    </citation>
    <scope>NUCLEOTIDE SEQUENCE [LARGE SCALE GENOMIC DNA]</scope>
    <source>
        <strain evidence="1 2">ATCC 35681</strain>
    </source>
</reference>
<accession>A0A0F7FGF7</accession>
<proteinExistence type="predicted"/>